<dbReference type="GO" id="GO:0003677">
    <property type="term" value="F:DNA binding"/>
    <property type="evidence" value="ECO:0007669"/>
    <property type="project" value="UniProtKB-KW"/>
</dbReference>
<dbReference type="Gene3D" id="3.10.50.30">
    <property type="entry name" value="Transcription elongation factor, GreA/GreB, C-terminal domain"/>
    <property type="match status" value="1"/>
</dbReference>
<proteinExistence type="inferred from homology"/>
<evidence type="ECO:0000256" key="5">
    <source>
        <dbReference type="ARBA" id="ARBA00023163"/>
    </source>
</evidence>
<evidence type="ECO:0000259" key="8">
    <source>
        <dbReference type="Pfam" id="PF03449"/>
    </source>
</evidence>
<dbReference type="GO" id="GO:0070063">
    <property type="term" value="F:RNA polymerase binding"/>
    <property type="evidence" value="ECO:0007669"/>
    <property type="project" value="InterPro"/>
</dbReference>
<reference evidence="9 10" key="1">
    <citation type="journal article" date="2020" name="Biotechnol. Biofuels">
        <title>New insights from the biogas microbiome by comprehensive genome-resolved metagenomics of nearly 1600 species originating from multiple anaerobic digesters.</title>
        <authorList>
            <person name="Campanaro S."/>
            <person name="Treu L."/>
            <person name="Rodriguez-R L.M."/>
            <person name="Kovalovszki A."/>
            <person name="Ziels R.M."/>
            <person name="Maus I."/>
            <person name="Zhu X."/>
            <person name="Kougias P.G."/>
            <person name="Basile A."/>
            <person name="Luo G."/>
            <person name="Schluter A."/>
            <person name="Konstantinidis K.T."/>
            <person name="Angelidaki I."/>
        </authorList>
    </citation>
    <scope>NUCLEOTIDE SEQUENCE [LARGE SCALE GENOMIC DNA]</scope>
    <source>
        <strain evidence="9">AS06rmzACSIP_421</strain>
    </source>
</reference>
<evidence type="ECO:0000313" key="10">
    <source>
        <dbReference type="Proteomes" id="UP000554004"/>
    </source>
</evidence>
<name>A0A847EV80_9BACT</name>
<dbReference type="Gene3D" id="1.10.287.180">
    <property type="entry name" value="Transcription elongation factor, GreA/GreB, N-terminal domain"/>
    <property type="match status" value="1"/>
</dbReference>
<keyword evidence="4" id="KW-0238">DNA-binding</keyword>
<evidence type="ECO:0000256" key="2">
    <source>
        <dbReference type="ARBA" id="ARBA00013729"/>
    </source>
</evidence>
<keyword evidence="9" id="KW-0648">Protein biosynthesis</keyword>
<dbReference type="InterPro" id="IPR023459">
    <property type="entry name" value="Tscrpt_elong_fac_GreA/B_fam"/>
</dbReference>
<keyword evidence="5" id="KW-0804">Transcription</keyword>
<dbReference type="SUPFAM" id="SSF46557">
    <property type="entry name" value="GreA transcript cleavage protein, N-terminal domain"/>
    <property type="match status" value="1"/>
</dbReference>
<dbReference type="SUPFAM" id="SSF54534">
    <property type="entry name" value="FKBP-like"/>
    <property type="match status" value="1"/>
</dbReference>
<dbReference type="InterPro" id="IPR036953">
    <property type="entry name" value="GreA/GreB_C_sf"/>
</dbReference>
<keyword evidence="3" id="KW-0805">Transcription regulation</keyword>
<evidence type="ECO:0000259" key="7">
    <source>
        <dbReference type="Pfam" id="PF01272"/>
    </source>
</evidence>
<keyword evidence="9" id="KW-0251">Elongation factor</keyword>
<dbReference type="InterPro" id="IPR001437">
    <property type="entry name" value="Tscrpt_elong_fac_GreA/B_C"/>
</dbReference>
<dbReference type="PANTHER" id="PTHR30437:SF4">
    <property type="entry name" value="TRANSCRIPTION ELONGATION FACTOR GREA"/>
    <property type="match status" value="1"/>
</dbReference>
<organism evidence="9 10">
    <name type="scientific">Candidatus Dojkabacteria bacterium</name>
    <dbReference type="NCBI Taxonomy" id="2099670"/>
    <lineage>
        <taxon>Bacteria</taxon>
        <taxon>Candidatus Dojkabacteria</taxon>
    </lineage>
</organism>
<feature type="domain" description="Transcription elongation factor GreA/GreB N-terminal" evidence="8">
    <location>
        <begin position="9"/>
        <end position="78"/>
    </location>
</feature>
<dbReference type="InterPro" id="IPR022691">
    <property type="entry name" value="Tscrpt_elong_fac_GreA/B_N"/>
</dbReference>
<evidence type="ECO:0000256" key="4">
    <source>
        <dbReference type="ARBA" id="ARBA00023125"/>
    </source>
</evidence>
<dbReference type="Proteomes" id="UP000554004">
    <property type="component" value="Unassembled WGS sequence"/>
</dbReference>
<dbReference type="EMBL" id="JAAZAL010000112">
    <property type="protein sequence ID" value="NLE31254.1"/>
    <property type="molecule type" value="Genomic_DNA"/>
</dbReference>
<comment type="similarity">
    <text evidence="1">Belongs to the GreA/GreB family.</text>
</comment>
<evidence type="ECO:0000256" key="1">
    <source>
        <dbReference type="ARBA" id="ARBA00008213"/>
    </source>
</evidence>
<dbReference type="Pfam" id="PF03449">
    <property type="entry name" value="GreA_GreB_N"/>
    <property type="match status" value="1"/>
</dbReference>
<evidence type="ECO:0000256" key="6">
    <source>
        <dbReference type="ARBA" id="ARBA00030776"/>
    </source>
</evidence>
<sequence>MTRDKSQVLLTKQGHLKLKDELKHREGDLRKKLQDTLNQMRSQGDLKENDGYTMAVDDFQSNEERILNIRKMLENAVIVEKKKGSKVEIGSHVTIECKGGLKRKYQIVGEDETNPLEFKISYKSPFGSSLMGMKKGSKVNIDTPSGKMECKIVDVE</sequence>
<gene>
    <name evidence="9" type="ORF">GX618_03190</name>
</gene>
<dbReference type="GO" id="GO:0003746">
    <property type="term" value="F:translation elongation factor activity"/>
    <property type="evidence" value="ECO:0007669"/>
    <property type="project" value="UniProtKB-KW"/>
</dbReference>
<dbReference type="FunFam" id="1.10.287.180:FF:000001">
    <property type="entry name" value="Transcription elongation factor GreA"/>
    <property type="match status" value="1"/>
</dbReference>
<dbReference type="GO" id="GO:0032784">
    <property type="term" value="P:regulation of DNA-templated transcription elongation"/>
    <property type="evidence" value="ECO:0007669"/>
    <property type="project" value="InterPro"/>
</dbReference>
<evidence type="ECO:0000313" key="9">
    <source>
        <dbReference type="EMBL" id="NLE31254.1"/>
    </source>
</evidence>
<feature type="domain" description="Transcription elongation factor GreA/GreB C-terminal" evidence="7">
    <location>
        <begin position="85"/>
        <end position="156"/>
    </location>
</feature>
<protein>
    <recommendedName>
        <fullName evidence="2">Transcription elongation factor GreA</fullName>
    </recommendedName>
    <alternativeName>
        <fullName evidence="6">Transcript cleavage factor GreA</fullName>
    </alternativeName>
</protein>
<dbReference type="PANTHER" id="PTHR30437">
    <property type="entry name" value="TRANSCRIPTION ELONGATION FACTOR GREA"/>
    <property type="match status" value="1"/>
</dbReference>
<comment type="caution">
    <text evidence="9">The sequence shown here is derived from an EMBL/GenBank/DDBJ whole genome shotgun (WGS) entry which is preliminary data.</text>
</comment>
<dbReference type="GO" id="GO:0006354">
    <property type="term" value="P:DNA-templated transcription elongation"/>
    <property type="evidence" value="ECO:0007669"/>
    <property type="project" value="TreeGrafter"/>
</dbReference>
<dbReference type="AlphaFoldDB" id="A0A847EV80"/>
<evidence type="ECO:0000256" key="3">
    <source>
        <dbReference type="ARBA" id="ARBA00023015"/>
    </source>
</evidence>
<dbReference type="PIRSF" id="PIRSF006092">
    <property type="entry name" value="GreA_GreB"/>
    <property type="match status" value="1"/>
</dbReference>
<dbReference type="InterPro" id="IPR036805">
    <property type="entry name" value="Tscrpt_elong_fac_GreA/B_N_sf"/>
</dbReference>
<accession>A0A847EV80</accession>
<dbReference type="Pfam" id="PF01272">
    <property type="entry name" value="GreA_GreB"/>
    <property type="match status" value="1"/>
</dbReference>